<keyword evidence="7" id="KW-0067">ATP-binding</keyword>
<dbReference type="GO" id="GO:0005524">
    <property type="term" value="F:ATP binding"/>
    <property type="evidence" value="ECO:0007669"/>
    <property type="project" value="UniProtKB-KW"/>
</dbReference>
<keyword evidence="5" id="KW-0227">DNA damage</keyword>
<evidence type="ECO:0000313" key="11">
    <source>
        <dbReference type="EMBL" id="EQD53722.1"/>
    </source>
</evidence>
<keyword evidence="3" id="KW-0677">Repeat</keyword>
<dbReference type="GO" id="GO:0005737">
    <property type="term" value="C:cytoplasm"/>
    <property type="evidence" value="ECO:0007669"/>
    <property type="project" value="UniProtKB-SubCell"/>
</dbReference>
<name>T1A9N3_9ZZZZ</name>
<keyword evidence="8" id="KW-0267">Excision nuclease</keyword>
<organism evidence="11">
    <name type="scientific">mine drainage metagenome</name>
    <dbReference type="NCBI Taxonomy" id="410659"/>
    <lineage>
        <taxon>unclassified sequences</taxon>
        <taxon>metagenomes</taxon>
        <taxon>ecological metagenomes</taxon>
    </lineage>
</organism>
<accession>T1A9N3</accession>
<dbReference type="PANTHER" id="PTHR43152">
    <property type="entry name" value="UVRABC SYSTEM PROTEIN A"/>
    <property type="match status" value="1"/>
</dbReference>
<evidence type="ECO:0000256" key="2">
    <source>
        <dbReference type="ARBA" id="ARBA00022490"/>
    </source>
</evidence>
<dbReference type="GO" id="GO:0006281">
    <property type="term" value="P:DNA repair"/>
    <property type="evidence" value="ECO:0007669"/>
    <property type="project" value="UniProtKB-KW"/>
</dbReference>
<dbReference type="Gene3D" id="1.20.1580.10">
    <property type="entry name" value="ABC transporter ATPase like domain"/>
    <property type="match status" value="1"/>
</dbReference>
<proteinExistence type="predicted"/>
<evidence type="ECO:0000256" key="9">
    <source>
        <dbReference type="ARBA" id="ARBA00023125"/>
    </source>
</evidence>
<gene>
    <name evidence="11" type="ORF">B1B_10068</name>
</gene>
<comment type="caution">
    <text evidence="11">The sequence shown here is derived from an EMBL/GenBank/DDBJ whole genome shotgun (WGS) entry which is preliminary data.</text>
</comment>
<evidence type="ECO:0000256" key="3">
    <source>
        <dbReference type="ARBA" id="ARBA00022737"/>
    </source>
</evidence>
<comment type="subcellular location">
    <subcellularLocation>
        <location evidence="1">Cytoplasm</location>
    </subcellularLocation>
</comment>
<evidence type="ECO:0000256" key="1">
    <source>
        <dbReference type="ARBA" id="ARBA00004496"/>
    </source>
</evidence>
<reference evidence="11" key="2">
    <citation type="journal article" date="2014" name="ISME J.">
        <title>Microbial stratification in low pH oxic and suboxic macroscopic growths along an acid mine drainage.</title>
        <authorList>
            <person name="Mendez-Garcia C."/>
            <person name="Mesa V."/>
            <person name="Sprenger R.R."/>
            <person name="Richter M."/>
            <person name="Diez M.S."/>
            <person name="Solano J."/>
            <person name="Bargiela R."/>
            <person name="Golyshina O.V."/>
            <person name="Manteca A."/>
            <person name="Ramos J.L."/>
            <person name="Gallego J.R."/>
            <person name="Llorente I."/>
            <person name="Martins Dos Santos V.A."/>
            <person name="Jensen O.N."/>
            <person name="Pelaez A.I."/>
            <person name="Sanchez J."/>
            <person name="Ferrer M."/>
        </authorList>
    </citation>
    <scope>NUCLEOTIDE SEQUENCE</scope>
</reference>
<keyword evidence="6" id="KW-0228">DNA excision</keyword>
<dbReference type="GO" id="GO:0004518">
    <property type="term" value="F:nuclease activity"/>
    <property type="evidence" value="ECO:0007669"/>
    <property type="project" value="UniProtKB-KW"/>
</dbReference>
<dbReference type="GO" id="GO:0003677">
    <property type="term" value="F:DNA binding"/>
    <property type="evidence" value="ECO:0007669"/>
    <property type="project" value="UniProtKB-KW"/>
</dbReference>
<dbReference type="AlphaFoldDB" id="T1A9N3"/>
<keyword evidence="4" id="KW-0547">Nucleotide-binding</keyword>
<reference evidence="11" key="1">
    <citation type="submission" date="2013-08" db="EMBL/GenBank/DDBJ databases">
        <authorList>
            <person name="Mendez C."/>
            <person name="Richter M."/>
            <person name="Ferrer M."/>
            <person name="Sanchez J."/>
        </authorList>
    </citation>
    <scope>NUCLEOTIDE SEQUENCE</scope>
</reference>
<feature type="non-terminal residue" evidence="11">
    <location>
        <position position="1"/>
    </location>
</feature>
<evidence type="ECO:0000256" key="8">
    <source>
        <dbReference type="ARBA" id="ARBA00022881"/>
    </source>
</evidence>
<evidence type="ECO:0000256" key="5">
    <source>
        <dbReference type="ARBA" id="ARBA00022763"/>
    </source>
</evidence>
<keyword evidence="2" id="KW-0963">Cytoplasm</keyword>
<evidence type="ECO:0000256" key="4">
    <source>
        <dbReference type="ARBA" id="ARBA00022741"/>
    </source>
</evidence>
<protein>
    <submittedName>
        <fullName evidence="11">Excinuclease ABC, A subunit</fullName>
    </submittedName>
</protein>
<keyword evidence="10" id="KW-0234">DNA repair</keyword>
<sequence length="96" mass="10754">VLAVKVADMNIFELCEMPVLQSFEVLKTLKLSEREEIVGTRVLKEINSRLQFLCDVGLDYLSLSRRSATLAGGEATKNSFSQPDRKWFGGSSICIR</sequence>
<keyword evidence="9" id="KW-0238">DNA-binding</keyword>
<dbReference type="PANTHER" id="PTHR43152:SF3">
    <property type="entry name" value="UVRABC SYSTEM PROTEIN A"/>
    <property type="match status" value="1"/>
</dbReference>
<dbReference type="EMBL" id="AUZY01006635">
    <property type="protein sequence ID" value="EQD53722.1"/>
    <property type="molecule type" value="Genomic_DNA"/>
</dbReference>
<evidence type="ECO:0000256" key="6">
    <source>
        <dbReference type="ARBA" id="ARBA00022769"/>
    </source>
</evidence>
<evidence type="ECO:0000256" key="7">
    <source>
        <dbReference type="ARBA" id="ARBA00022840"/>
    </source>
</evidence>
<evidence type="ECO:0000256" key="10">
    <source>
        <dbReference type="ARBA" id="ARBA00023204"/>
    </source>
</evidence>